<name>A0ABQ6GDZ1_9BACL</name>
<comment type="caution">
    <text evidence="2">The sequence shown here is derived from an EMBL/GenBank/DDBJ whole genome shotgun (WGS) entry which is preliminary data.</text>
</comment>
<gene>
    <name evidence="2" type="ORF">MU1_30600</name>
</gene>
<organism evidence="2 3">
    <name type="scientific">Paenibacillus glycanilyticus</name>
    <dbReference type="NCBI Taxonomy" id="126569"/>
    <lineage>
        <taxon>Bacteria</taxon>
        <taxon>Bacillati</taxon>
        <taxon>Bacillota</taxon>
        <taxon>Bacilli</taxon>
        <taxon>Bacillales</taxon>
        <taxon>Paenibacillaceae</taxon>
        <taxon>Paenibacillus</taxon>
    </lineage>
</organism>
<dbReference type="Proteomes" id="UP001157114">
    <property type="component" value="Unassembled WGS sequence"/>
</dbReference>
<sequence length="215" mass="23899">MFDTRRRAFLFLIFSIGLGLAATIMFSSYMNKKETSLGEMVSIYVASKEIPAGQLITKDMLSMTDIPRKFATDSYVQTAADLNGKVSMVPIPEKGIITKPMLRNNNLVNGEYRQVVLRAPFAVFDDQIDVLDKVDLVASYEQKDPKAAKGTEERRTQVLLKNVSVNNVSKKDNEIVSIGVALPLSEAKDLIWMLNYGKEIRVLKSSNAKVASEGE</sequence>
<evidence type="ECO:0000259" key="1">
    <source>
        <dbReference type="SMART" id="SM00858"/>
    </source>
</evidence>
<dbReference type="Gene3D" id="3.90.1210.10">
    <property type="entry name" value="Antifreeze-like/N-acetylneuraminic acid synthase C-terminal domain"/>
    <property type="match status" value="1"/>
</dbReference>
<proteinExistence type="predicted"/>
<feature type="domain" description="SAF" evidence="1">
    <location>
        <begin position="41"/>
        <end position="103"/>
    </location>
</feature>
<dbReference type="Pfam" id="PF08666">
    <property type="entry name" value="SAF"/>
    <property type="match status" value="1"/>
</dbReference>
<dbReference type="InterPro" id="IPR013974">
    <property type="entry name" value="SAF"/>
</dbReference>
<accession>A0ABQ6GDZ1</accession>
<dbReference type="CDD" id="cd11614">
    <property type="entry name" value="SAF_CpaB_FlgA_like"/>
    <property type="match status" value="1"/>
</dbReference>
<dbReference type="SMART" id="SM00858">
    <property type="entry name" value="SAF"/>
    <property type="match status" value="1"/>
</dbReference>
<keyword evidence="3" id="KW-1185">Reference proteome</keyword>
<protein>
    <recommendedName>
        <fullName evidence="1">SAF domain-containing protein</fullName>
    </recommendedName>
</protein>
<dbReference type="EMBL" id="BSSQ01000013">
    <property type="protein sequence ID" value="GLX68715.1"/>
    <property type="molecule type" value="Genomic_DNA"/>
</dbReference>
<dbReference type="RefSeq" id="WP_284239456.1">
    <property type="nucleotide sequence ID" value="NZ_BSSQ01000013.1"/>
</dbReference>
<evidence type="ECO:0000313" key="2">
    <source>
        <dbReference type="EMBL" id="GLX68715.1"/>
    </source>
</evidence>
<evidence type="ECO:0000313" key="3">
    <source>
        <dbReference type="Proteomes" id="UP001157114"/>
    </source>
</evidence>
<reference evidence="2 3" key="1">
    <citation type="submission" date="2023-03" db="EMBL/GenBank/DDBJ databases">
        <title>Draft genome sequence of the bacteria which degrade cell wall of Tricholomamatutake.</title>
        <authorList>
            <person name="Konishi Y."/>
            <person name="Fukuta Y."/>
            <person name="Shirasaka N."/>
        </authorList>
    </citation>
    <scope>NUCLEOTIDE SEQUENCE [LARGE SCALE GENOMIC DNA]</scope>
    <source>
        <strain evidence="3">mu1</strain>
    </source>
</reference>